<dbReference type="GO" id="GO:0031408">
    <property type="term" value="P:oxylipin biosynthetic process"/>
    <property type="evidence" value="ECO:0007669"/>
    <property type="project" value="UniProtKB-KW"/>
</dbReference>
<dbReference type="FunFam" id="1.10.630.10:FF:000024">
    <property type="entry name" value="Allene oxide synthase, chloroplastic"/>
    <property type="match status" value="1"/>
</dbReference>
<dbReference type="Gene3D" id="1.10.630.10">
    <property type="entry name" value="Cytochrome P450"/>
    <property type="match status" value="1"/>
</dbReference>
<comment type="similarity">
    <text evidence="1">Belongs to the cytochrome P450 family.</text>
</comment>
<dbReference type="GO" id="GO:0006633">
    <property type="term" value="P:fatty acid biosynthetic process"/>
    <property type="evidence" value="ECO:0007669"/>
    <property type="project" value="UniProtKB-KW"/>
</dbReference>
<dbReference type="InterPro" id="IPR036396">
    <property type="entry name" value="Cyt_P450_sf"/>
</dbReference>
<keyword evidence="5" id="KW-0925">Oxylipin biosynthesis</keyword>
<evidence type="ECO:0000256" key="5">
    <source>
        <dbReference type="ARBA" id="ARBA00022767"/>
    </source>
</evidence>
<dbReference type="Proteomes" id="UP000734854">
    <property type="component" value="Unassembled WGS sequence"/>
</dbReference>
<evidence type="ECO:0000313" key="14">
    <source>
        <dbReference type="Proteomes" id="UP000734854"/>
    </source>
</evidence>
<evidence type="ECO:0000256" key="9">
    <source>
        <dbReference type="ARBA" id="ARBA00023160"/>
    </source>
</evidence>
<keyword evidence="3 12" id="KW-0349">Heme</keyword>
<name>A0A8J5F0A4_ZINOF</name>
<organism evidence="13 14">
    <name type="scientific">Zingiber officinale</name>
    <name type="common">Ginger</name>
    <name type="synonym">Amomum zingiber</name>
    <dbReference type="NCBI Taxonomy" id="94328"/>
    <lineage>
        <taxon>Eukaryota</taxon>
        <taxon>Viridiplantae</taxon>
        <taxon>Streptophyta</taxon>
        <taxon>Embryophyta</taxon>
        <taxon>Tracheophyta</taxon>
        <taxon>Spermatophyta</taxon>
        <taxon>Magnoliopsida</taxon>
        <taxon>Liliopsida</taxon>
        <taxon>Zingiberales</taxon>
        <taxon>Zingiberaceae</taxon>
        <taxon>Zingiber</taxon>
    </lineage>
</organism>
<dbReference type="InterPro" id="IPR001128">
    <property type="entry name" value="Cyt_P450"/>
</dbReference>
<keyword evidence="4 12" id="KW-0479">Metal-binding</keyword>
<keyword evidence="14" id="KW-1185">Reference proteome</keyword>
<evidence type="ECO:0000256" key="10">
    <source>
        <dbReference type="ARBA" id="ARBA00023239"/>
    </source>
</evidence>
<feature type="binding site" description="axial binding residue" evidence="12">
    <location>
        <position position="468"/>
    </location>
    <ligand>
        <name>heme</name>
        <dbReference type="ChEBI" id="CHEBI:30413"/>
    </ligand>
    <ligandPart>
        <name>Fe</name>
        <dbReference type="ChEBI" id="CHEBI:18248"/>
    </ligandPart>
</feature>
<keyword evidence="7 12" id="KW-0408">Iron</keyword>
<dbReference type="GO" id="GO:0020037">
    <property type="term" value="F:heme binding"/>
    <property type="evidence" value="ECO:0007669"/>
    <property type="project" value="InterPro"/>
</dbReference>
<keyword evidence="9" id="KW-0275">Fatty acid biosynthesis</keyword>
<dbReference type="InterPro" id="IPR002403">
    <property type="entry name" value="Cyt_P450_E_grp-IV"/>
</dbReference>
<evidence type="ECO:0000256" key="3">
    <source>
        <dbReference type="ARBA" id="ARBA00022617"/>
    </source>
</evidence>
<proteinExistence type="inferred from homology"/>
<keyword evidence="10" id="KW-0456">Lyase</keyword>
<comment type="caution">
    <text evidence="13">The sequence shown here is derived from an EMBL/GenBank/DDBJ whole genome shotgun (WGS) entry which is preliminary data.</text>
</comment>
<dbReference type="CDD" id="cd11071">
    <property type="entry name" value="CYP74"/>
    <property type="match status" value="1"/>
</dbReference>
<dbReference type="Pfam" id="PF00067">
    <property type="entry name" value="p450"/>
    <property type="match status" value="1"/>
</dbReference>
<reference evidence="13 14" key="1">
    <citation type="submission" date="2020-08" db="EMBL/GenBank/DDBJ databases">
        <title>Plant Genome Project.</title>
        <authorList>
            <person name="Zhang R.-G."/>
        </authorList>
    </citation>
    <scope>NUCLEOTIDE SEQUENCE [LARGE SCALE GENOMIC DNA]</scope>
    <source>
        <tissue evidence="13">Rhizome</tissue>
    </source>
</reference>
<evidence type="ECO:0000256" key="2">
    <source>
        <dbReference type="ARBA" id="ARBA00022516"/>
    </source>
</evidence>
<dbReference type="GO" id="GO:0016705">
    <property type="term" value="F:oxidoreductase activity, acting on paired donors, with incorporation or reduction of molecular oxygen"/>
    <property type="evidence" value="ECO:0007669"/>
    <property type="project" value="InterPro"/>
</dbReference>
<evidence type="ECO:0000256" key="7">
    <source>
        <dbReference type="ARBA" id="ARBA00023004"/>
    </source>
</evidence>
<dbReference type="PANTHER" id="PTHR24286:SF255">
    <property type="entry name" value="ALLENE OXIDE SYNTHASE, CHLOROPLASTIC"/>
    <property type="match status" value="1"/>
</dbReference>
<dbReference type="PRINTS" id="PR00465">
    <property type="entry name" value="EP450IV"/>
</dbReference>
<dbReference type="GO" id="GO:0016829">
    <property type="term" value="F:lyase activity"/>
    <property type="evidence" value="ECO:0007669"/>
    <property type="project" value="UniProtKB-KW"/>
</dbReference>
<evidence type="ECO:0008006" key="15">
    <source>
        <dbReference type="Google" id="ProtNLM"/>
    </source>
</evidence>
<evidence type="ECO:0000256" key="8">
    <source>
        <dbReference type="ARBA" id="ARBA00023098"/>
    </source>
</evidence>
<dbReference type="SUPFAM" id="SSF48264">
    <property type="entry name" value="Cytochrome P450"/>
    <property type="match status" value="1"/>
</dbReference>
<dbReference type="EMBL" id="JACMSC010000017">
    <property type="protein sequence ID" value="KAG6478461.1"/>
    <property type="molecule type" value="Genomic_DNA"/>
</dbReference>
<evidence type="ECO:0000256" key="1">
    <source>
        <dbReference type="ARBA" id="ARBA00010617"/>
    </source>
</evidence>
<evidence type="ECO:0000256" key="12">
    <source>
        <dbReference type="PIRSR" id="PIRSR602403-1"/>
    </source>
</evidence>
<dbReference type="PANTHER" id="PTHR24286">
    <property type="entry name" value="CYTOCHROME P450 26"/>
    <property type="match status" value="1"/>
</dbReference>
<protein>
    <recommendedName>
        <fullName evidence="15">Allene oxide synthase</fullName>
    </recommendedName>
</protein>
<evidence type="ECO:0000256" key="4">
    <source>
        <dbReference type="ARBA" id="ARBA00022723"/>
    </source>
</evidence>
<keyword evidence="8" id="KW-0443">Lipid metabolism</keyword>
<keyword evidence="2" id="KW-0444">Lipid biosynthesis</keyword>
<evidence type="ECO:0000256" key="11">
    <source>
        <dbReference type="ARBA" id="ARBA00060657"/>
    </source>
</evidence>
<comment type="pathway">
    <text evidence="11">Lipid metabolism; oxylipin biosynthesis.</text>
</comment>
<dbReference type="AlphaFoldDB" id="A0A8J5F0A4"/>
<gene>
    <name evidence="13" type="ORF">ZIOFF_061904</name>
</gene>
<dbReference type="GO" id="GO:0016125">
    <property type="term" value="P:sterol metabolic process"/>
    <property type="evidence" value="ECO:0007669"/>
    <property type="project" value="TreeGrafter"/>
</dbReference>
<evidence type="ECO:0000256" key="6">
    <source>
        <dbReference type="ARBA" id="ARBA00022832"/>
    </source>
</evidence>
<keyword evidence="6" id="KW-0276">Fatty acid metabolism</keyword>
<accession>A0A8J5F0A4</accession>
<comment type="cofactor">
    <cofactor evidence="12">
        <name>heme</name>
        <dbReference type="ChEBI" id="CHEBI:30413"/>
    </cofactor>
</comment>
<evidence type="ECO:0000313" key="13">
    <source>
        <dbReference type="EMBL" id="KAG6478461.1"/>
    </source>
</evidence>
<dbReference type="GO" id="GO:0004497">
    <property type="term" value="F:monooxygenase activity"/>
    <property type="evidence" value="ECO:0007669"/>
    <property type="project" value="InterPro"/>
</dbReference>
<dbReference type="GO" id="GO:0005506">
    <property type="term" value="F:iron ion binding"/>
    <property type="evidence" value="ECO:0007669"/>
    <property type="project" value="InterPro"/>
</dbReference>
<sequence length="767" mass="85110">MATAFLAFYPASPAFLCSMGRRLASTIKATSIYSEKSATSFSSPDSELPLRKIPGDYGLPFIGPISDRLAYFYHQGCEEFFKSRMRFHNSTVYRVNMPPGPFLAADPRVIVLLDAASFPVLFDTSRIEKRDLFTGTFMPSTELTGGFRVLSYLDPSEPNHAPLKRLLFFLLSRRRHAVIPEFRRTYGTLFEAMEAEIADGGRADFGAANDRAAFDFLARAFFDRDPEASEMGLDGPGLITKWVLFQLGPLLTLGLPAYLEDLLLHSFRLPPALIRADYHRLAEFFRESAGPVVDEAERLGISREEALHNILFATCFNSFGGMKILFPNLVKLIGRAGARLHGRLAQEVRDAVREVGGGEVTMRAVEAMPLTASAVYEALRIEPPVPMQYGRAKRDLVVTSHDAAFEVRAGEMLFGYQPFATRDPRVFDRPEEFVADRFLGAEGAALLRHVLWSNGPETEAPTTENKQCAGKDFAVMIARLLLIEIFLRYDSFEIETCLNRPGHSALQTWYSFLQTCSYRPGHSALPTWSSFLKTWSFCSADLVFLSADLVILLCRPGLPFCRPATLVCHSADLFCCSGMPLCKPALPLWSSALQRWSATLPYHSTDLPCRFGLPLCRPALPFWSAALQTCPSVLVCCSADLPYRSGLLLCRPALLFCSADLACHSGLPLYRPALLPCRPVMSLSSAALRKPTSAGSMRLSAQIVCIVQHISTSTRQDNTKKLEASIEELTKKLSGLSLGTESIIPKKRGSILIHRNPSDILEQERKK</sequence>